<accession>W0I013</accession>
<dbReference type="InterPro" id="IPR001466">
    <property type="entry name" value="Beta-lactam-related"/>
</dbReference>
<dbReference type="OrthoDB" id="8922993at2"/>
<dbReference type="PANTHER" id="PTHR43283">
    <property type="entry name" value="BETA-LACTAMASE-RELATED"/>
    <property type="match status" value="1"/>
</dbReference>
<evidence type="ECO:0000313" key="2">
    <source>
        <dbReference type="EMBL" id="AHF79344.1"/>
    </source>
</evidence>
<evidence type="ECO:0000259" key="1">
    <source>
        <dbReference type="Pfam" id="PF00144"/>
    </source>
</evidence>
<reference evidence="2 3" key="1">
    <citation type="journal article" date="2014" name="Genome Biol. Evol.">
        <title>Genome degeneration and adaptation in a nascent stage of symbiosis.</title>
        <authorList>
            <person name="Oakeson K.F."/>
            <person name="Gil R."/>
            <person name="Clayton A.L."/>
            <person name="Dunn D.M."/>
            <person name="von Niederhausern A.C."/>
            <person name="Hamil C."/>
            <person name="Aoyagi A."/>
            <person name="Duval B."/>
            <person name="Baca A."/>
            <person name="Silva F.J."/>
            <person name="Vallier A."/>
            <person name="Jackson D.G."/>
            <person name="Latorre A."/>
            <person name="Weiss R.B."/>
            <person name="Heddi A."/>
            <person name="Moya A."/>
            <person name="Dale C."/>
        </authorList>
    </citation>
    <scope>NUCLEOTIDE SEQUENCE [LARGE SCALE GENOMIC DNA]</scope>
    <source>
        <strain evidence="2 3">HS1</strain>
        <plasmid evidence="3">Plasmid pHS1</plasmid>
    </source>
</reference>
<dbReference type="PANTHER" id="PTHR43283:SF7">
    <property type="entry name" value="BETA-LACTAMASE-RELATED DOMAIN-CONTAINING PROTEIN"/>
    <property type="match status" value="1"/>
</dbReference>
<evidence type="ECO:0000313" key="3">
    <source>
        <dbReference type="Proteomes" id="UP000019028"/>
    </source>
</evidence>
<geneLocation type="plasmid" evidence="2 3">
    <name>pHS1</name>
</geneLocation>
<keyword evidence="2" id="KW-0614">Plasmid</keyword>
<dbReference type="InterPro" id="IPR050789">
    <property type="entry name" value="Diverse_Enzym_Activities"/>
</dbReference>
<protein>
    <submittedName>
        <fullName evidence="2">Beta-lactamase</fullName>
    </submittedName>
</protein>
<dbReference type="HOGENOM" id="CLU_030169_2_0_6"/>
<gene>
    <name evidence="2" type="ORF">Sant_P0308</name>
</gene>
<dbReference type="Gene3D" id="3.40.710.10">
    <property type="entry name" value="DD-peptidase/beta-lactamase superfamily"/>
    <property type="match status" value="1"/>
</dbReference>
<dbReference type="AlphaFoldDB" id="W0I013"/>
<sequence>MFSPLEHYLSTLDSAAMLVARRHDILFRYGDDTRRYPCHSMRKSFLSALFGCAQAESRFDWSLTLEQLGIDDRQRLSALERQATLYDLLMARSGIYHPANYETPWMRSIKPPRHRYAPGDNWCYNNWDFNALGSVWRQLTGEEIHDAFARRIADPIGMEDFRPAQDGAMEPGVFSDHPAYPFRLSSRDLLRFGQLFLQQGRWDDRQVIPTHWVQSSTLPVSHAGCRGAYGAMWWVTRDGVAWPGVILPNGSYSARGAGGHFCLVIPSLALVIIHRVDTDTPGQEVNRFQTGRLLQLLFDSLNAREILS</sequence>
<dbReference type="KEGG" id="sod:Sant_P0308"/>
<organism evidence="2 3">
    <name type="scientific">Sodalis praecaptivus</name>
    <dbReference type="NCBI Taxonomy" id="1239307"/>
    <lineage>
        <taxon>Bacteria</taxon>
        <taxon>Pseudomonadati</taxon>
        <taxon>Pseudomonadota</taxon>
        <taxon>Gammaproteobacteria</taxon>
        <taxon>Enterobacterales</taxon>
        <taxon>Bruguierivoracaceae</taxon>
        <taxon>Sodalis</taxon>
    </lineage>
</organism>
<keyword evidence="3" id="KW-1185">Reference proteome</keyword>
<dbReference type="PATRIC" id="fig|1239307.3.peg.4869"/>
<dbReference type="Pfam" id="PF00144">
    <property type="entry name" value="Beta-lactamase"/>
    <property type="match status" value="1"/>
</dbReference>
<dbReference type="InterPro" id="IPR012338">
    <property type="entry name" value="Beta-lactam/transpept-like"/>
</dbReference>
<proteinExistence type="predicted"/>
<dbReference type="RefSeq" id="WP_025424481.1">
    <property type="nucleotide sequence ID" value="NZ_CP006570.1"/>
</dbReference>
<feature type="domain" description="Beta-lactamase-related" evidence="1">
    <location>
        <begin position="31"/>
        <end position="275"/>
    </location>
</feature>
<name>W0I013_9GAMM</name>
<dbReference type="SUPFAM" id="SSF56601">
    <property type="entry name" value="beta-lactamase/transpeptidase-like"/>
    <property type="match status" value="1"/>
</dbReference>
<dbReference type="Proteomes" id="UP000019028">
    <property type="component" value="Plasmid pHS1"/>
</dbReference>
<dbReference type="EMBL" id="CP006570">
    <property type="protein sequence ID" value="AHF79344.1"/>
    <property type="molecule type" value="Genomic_DNA"/>
</dbReference>